<dbReference type="PROSITE" id="PS50850">
    <property type="entry name" value="MFS"/>
    <property type="match status" value="1"/>
</dbReference>
<feature type="transmembrane region" description="Helical" evidence="11">
    <location>
        <begin position="87"/>
        <end position="118"/>
    </location>
</feature>
<comment type="caution">
    <text evidence="13">The sequence shown here is derived from an EMBL/GenBank/DDBJ whole genome shotgun (WGS) entry which is preliminary data.</text>
</comment>
<name>A0A3M8TF00_9ACTN</name>
<dbReference type="GO" id="GO:0005886">
    <property type="term" value="C:plasma membrane"/>
    <property type="evidence" value="ECO:0007669"/>
    <property type="project" value="UniProtKB-SubCell"/>
</dbReference>
<keyword evidence="7 11" id="KW-1133">Transmembrane helix</keyword>
<feature type="transmembrane region" description="Helical" evidence="11">
    <location>
        <begin position="270"/>
        <end position="289"/>
    </location>
</feature>
<protein>
    <recommendedName>
        <fullName evidence="10">Putative proline/betaine transporter</fullName>
    </recommendedName>
</protein>
<keyword evidence="8 11" id="KW-0472">Membrane</keyword>
<evidence type="ECO:0000256" key="9">
    <source>
        <dbReference type="ARBA" id="ARBA00037295"/>
    </source>
</evidence>
<feature type="transmembrane region" description="Helical" evidence="11">
    <location>
        <begin position="43"/>
        <end position="66"/>
    </location>
</feature>
<dbReference type="EMBL" id="RIBZ01000787">
    <property type="protein sequence ID" value="RNF92139.1"/>
    <property type="molecule type" value="Genomic_DNA"/>
</dbReference>
<dbReference type="Gene3D" id="1.20.1250.20">
    <property type="entry name" value="MFS general substrate transporter like domains"/>
    <property type="match status" value="2"/>
</dbReference>
<keyword evidence="6" id="KW-0769">Symport</keyword>
<evidence type="ECO:0000256" key="1">
    <source>
        <dbReference type="ARBA" id="ARBA00004651"/>
    </source>
</evidence>
<keyword evidence="14" id="KW-1185">Reference proteome</keyword>
<evidence type="ECO:0000259" key="12">
    <source>
        <dbReference type="PROSITE" id="PS50850"/>
    </source>
</evidence>
<dbReference type="FunFam" id="1.20.1250.20:FF:000001">
    <property type="entry name" value="Dicarboxylate MFS transporter"/>
    <property type="match status" value="1"/>
</dbReference>
<sequence length="438" mass="45769">MGHPADIPAGTLRRMTLAAAIGNTVETYDYAVYGFLATVLAKVFFPASSPATALLSSFAVFGSAFLARPAGSVVFGPLADRLGRRPVLVASLLLMAGVSTLIGVLPSTATIGIAAPVLLVLLRFAQGLAAGGEYTTAIIYVAEFAPPHRRGALSSRVQVGSLAGLLIGAVVVLFLNAALTREEMLAWGWRVPFLLALPIGAIGLYLRSQFGETPAFLAARNETSTEDAKVTDQWARVFLLIGVSVLHVIGFYMTYTYVQSYLIQLRLSPFTATSVIAFALLIGLFLVVAGGRASDRKGRPLVLLATSLTVLVVTYPLFAALSTAPPLWLVILCTVLLSAGPAFYSGVAPITYVQLIPVRVRGSVVAVSYNIAVAALGGSAVFICQALIELTGDKRSPAYLLLAAAAASAIAAFALARRSAQRLQPSPSPMSLSAEAAS</sequence>
<dbReference type="InterPro" id="IPR051084">
    <property type="entry name" value="H+-coupled_symporters"/>
</dbReference>
<keyword evidence="3" id="KW-0813">Transport</keyword>
<feature type="transmembrane region" description="Helical" evidence="11">
    <location>
        <begin position="327"/>
        <end position="352"/>
    </location>
</feature>
<dbReference type="GO" id="GO:0015293">
    <property type="term" value="F:symporter activity"/>
    <property type="evidence" value="ECO:0007669"/>
    <property type="project" value="UniProtKB-KW"/>
</dbReference>
<dbReference type="InterPro" id="IPR020846">
    <property type="entry name" value="MFS_dom"/>
</dbReference>
<dbReference type="PANTHER" id="PTHR43528">
    <property type="entry name" value="ALPHA-KETOGLUTARATE PERMEASE"/>
    <property type="match status" value="1"/>
</dbReference>
<dbReference type="AlphaFoldDB" id="A0A3M8TF00"/>
<evidence type="ECO:0000256" key="3">
    <source>
        <dbReference type="ARBA" id="ARBA00022448"/>
    </source>
</evidence>
<feature type="transmembrane region" description="Helical" evidence="11">
    <location>
        <begin position="400"/>
        <end position="416"/>
    </location>
</feature>
<gene>
    <name evidence="13" type="ORF">EEJ42_40200</name>
</gene>
<evidence type="ECO:0000256" key="2">
    <source>
        <dbReference type="ARBA" id="ARBA00008240"/>
    </source>
</evidence>
<feature type="transmembrane region" description="Helical" evidence="11">
    <location>
        <begin position="364"/>
        <end position="388"/>
    </location>
</feature>
<dbReference type="PANTHER" id="PTHR43528:SF1">
    <property type="entry name" value="ALPHA-KETOGLUTARATE PERMEASE"/>
    <property type="match status" value="1"/>
</dbReference>
<evidence type="ECO:0000256" key="8">
    <source>
        <dbReference type="ARBA" id="ARBA00023136"/>
    </source>
</evidence>
<keyword evidence="5 11" id="KW-0812">Transmembrane</keyword>
<feature type="domain" description="Major facilitator superfamily (MFS) profile" evidence="12">
    <location>
        <begin position="15"/>
        <end position="421"/>
    </location>
</feature>
<evidence type="ECO:0000256" key="4">
    <source>
        <dbReference type="ARBA" id="ARBA00022475"/>
    </source>
</evidence>
<feature type="transmembrane region" description="Helical" evidence="11">
    <location>
        <begin position="301"/>
        <end position="321"/>
    </location>
</feature>
<dbReference type="SUPFAM" id="SSF103473">
    <property type="entry name" value="MFS general substrate transporter"/>
    <property type="match status" value="1"/>
</dbReference>
<organism evidence="13 14">
    <name type="scientific">Streptomyces botrytidirepellens</name>
    <dbReference type="NCBI Taxonomy" id="2486417"/>
    <lineage>
        <taxon>Bacteria</taxon>
        <taxon>Bacillati</taxon>
        <taxon>Actinomycetota</taxon>
        <taxon>Actinomycetes</taxon>
        <taxon>Kitasatosporales</taxon>
        <taxon>Streptomycetaceae</taxon>
        <taxon>Streptomyces</taxon>
    </lineage>
</organism>
<dbReference type="Proteomes" id="UP000275401">
    <property type="component" value="Unassembled WGS sequence"/>
</dbReference>
<accession>A0A3M8TF00</accession>
<feature type="transmembrane region" description="Helical" evidence="11">
    <location>
        <begin position="157"/>
        <end position="175"/>
    </location>
</feature>
<evidence type="ECO:0000256" key="6">
    <source>
        <dbReference type="ARBA" id="ARBA00022847"/>
    </source>
</evidence>
<comment type="subcellular location">
    <subcellularLocation>
        <location evidence="1">Cell membrane</location>
        <topology evidence="1">Multi-pass membrane protein</topology>
    </subcellularLocation>
</comment>
<evidence type="ECO:0000256" key="10">
    <source>
        <dbReference type="ARBA" id="ARBA00039918"/>
    </source>
</evidence>
<evidence type="ECO:0000313" key="14">
    <source>
        <dbReference type="Proteomes" id="UP000275401"/>
    </source>
</evidence>
<dbReference type="InterPro" id="IPR005828">
    <property type="entry name" value="MFS_sugar_transport-like"/>
</dbReference>
<feature type="transmembrane region" description="Helical" evidence="11">
    <location>
        <begin position="237"/>
        <end position="258"/>
    </location>
</feature>
<evidence type="ECO:0000256" key="5">
    <source>
        <dbReference type="ARBA" id="ARBA00022692"/>
    </source>
</evidence>
<dbReference type="InterPro" id="IPR036259">
    <property type="entry name" value="MFS_trans_sf"/>
</dbReference>
<evidence type="ECO:0000313" key="13">
    <source>
        <dbReference type="EMBL" id="RNF92139.1"/>
    </source>
</evidence>
<dbReference type="Pfam" id="PF00083">
    <property type="entry name" value="Sugar_tr"/>
    <property type="match status" value="1"/>
</dbReference>
<evidence type="ECO:0000256" key="11">
    <source>
        <dbReference type="SAM" id="Phobius"/>
    </source>
</evidence>
<evidence type="ECO:0000256" key="7">
    <source>
        <dbReference type="ARBA" id="ARBA00022989"/>
    </source>
</evidence>
<comment type="similarity">
    <text evidence="2">Belongs to the major facilitator superfamily. Metabolite:H+ Symporter (MHS) family (TC 2.A.1.6) family.</text>
</comment>
<keyword evidence="4" id="KW-1003">Cell membrane</keyword>
<comment type="function">
    <text evidence="9">May be a proton symporter involved in the uptake of osmolytes such as proline and glycine betaine.</text>
</comment>
<proteinExistence type="inferred from homology"/>
<reference evidence="13 14" key="1">
    <citation type="submission" date="2018-11" db="EMBL/GenBank/DDBJ databases">
        <title>The Potential of Streptomyces as Biocontrol Agents against the Tomato grey mould, Botrytis cinerea (Gray mold) Frontiers in Microbiology.</title>
        <authorList>
            <person name="Li D."/>
        </authorList>
    </citation>
    <scope>NUCLEOTIDE SEQUENCE [LARGE SCALE GENOMIC DNA]</scope>
    <source>
        <strain evidence="13 14">NEAU-LD23</strain>
    </source>
</reference>
<feature type="transmembrane region" description="Helical" evidence="11">
    <location>
        <begin position="187"/>
        <end position="206"/>
    </location>
</feature>